<evidence type="ECO:0008006" key="3">
    <source>
        <dbReference type="Google" id="ProtNLM"/>
    </source>
</evidence>
<dbReference type="Gene3D" id="3.40.50.150">
    <property type="entry name" value="Vaccinia Virus protein VP39"/>
    <property type="match status" value="1"/>
</dbReference>
<keyword evidence="2" id="KW-1185">Reference proteome</keyword>
<dbReference type="Proteomes" id="UP001157439">
    <property type="component" value="Unassembled WGS sequence"/>
</dbReference>
<dbReference type="InterPro" id="IPR029063">
    <property type="entry name" value="SAM-dependent_MTases_sf"/>
</dbReference>
<accession>A0AA37TMZ2</accession>
<name>A0AA37TMZ2_9GAMM</name>
<dbReference type="AlphaFoldDB" id="A0AA37TMZ2"/>
<protein>
    <recommendedName>
        <fullName evidence="3">Methyltransferase domain-containing protein</fullName>
    </recommendedName>
</protein>
<gene>
    <name evidence="1" type="ORF">GCM10007894_13150</name>
</gene>
<dbReference type="SUPFAM" id="SSF53335">
    <property type="entry name" value="S-adenosyl-L-methionine-dependent methyltransferases"/>
    <property type="match status" value="1"/>
</dbReference>
<evidence type="ECO:0000313" key="1">
    <source>
        <dbReference type="EMBL" id="GLS83338.1"/>
    </source>
</evidence>
<dbReference type="EMBL" id="BSPO01000002">
    <property type="protein sequence ID" value="GLS83338.1"/>
    <property type="molecule type" value="Genomic_DNA"/>
</dbReference>
<proteinExistence type="predicted"/>
<sequence>MPWRGYPPQDQMLDIATGNGTIPLQLIKHTSKLPQTIVVCDLAKIDGQFALKQASEIAPEIQLVFDSEINCEALPYEDQRFQLVCSQFGIEYSQLELSLQQVFRVLSAKGTAQFICHHQDSFILKQNRHTLALLESQEFTELLKGAHQLNGAYGDISSRVKLRRALASDAVKSANQNISSISNRLIEAYQDELASTGALEQIQDVFSRFIQEPIDSRASRLDEVEQVYKLHTQRLKDLRSAALSATQMSNLEAKATQLGFVSTSSQPVYCGQRLLGWHVKLLK</sequence>
<reference evidence="1 2" key="1">
    <citation type="journal article" date="2014" name="Int. J. Syst. Evol. Microbiol.">
        <title>Complete genome sequence of Corynebacterium casei LMG S-19264T (=DSM 44701T), isolated from a smear-ripened cheese.</title>
        <authorList>
            <consortium name="US DOE Joint Genome Institute (JGI-PGF)"/>
            <person name="Walter F."/>
            <person name="Albersmeier A."/>
            <person name="Kalinowski J."/>
            <person name="Ruckert C."/>
        </authorList>
    </citation>
    <scope>NUCLEOTIDE SEQUENCE [LARGE SCALE GENOMIC DNA]</scope>
    <source>
        <strain evidence="1 2">NBRC 112785</strain>
    </source>
</reference>
<comment type="caution">
    <text evidence="1">The sequence shown here is derived from an EMBL/GenBank/DDBJ whole genome shotgun (WGS) entry which is preliminary data.</text>
</comment>
<dbReference type="Pfam" id="PF01209">
    <property type="entry name" value="Ubie_methyltran"/>
    <property type="match status" value="1"/>
</dbReference>
<evidence type="ECO:0000313" key="2">
    <source>
        <dbReference type="Proteomes" id="UP001157439"/>
    </source>
</evidence>
<organism evidence="1 2">
    <name type="scientific">Paraferrimonas haliotis</name>
    <dbReference type="NCBI Taxonomy" id="2013866"/>
    <lineage>
        <taxon>Bacteria</taxon>
        <taxon>Pseudomonadati</taxon>
        <taxon>Pseudomonadota</taxon>
        <taxon>Gammaproteobacteria</taxon>
        <taxon>Alteromonadales</taxon>
        <taxon>Ferrimonadaceae</taxon>
        <taxon>Paraferrimonas</taxon>
    </lineage>
</organism>
<dbReference type="RefSeq" id="WP_095499839.1">
    <property type="nucleotide sequence ID" value="NZ_BSPO01000002.1"/>
</dbReference>